<evidence type="ECO:0000256" key="1">
    <source>
        <dbReference type="SAM" id="MobiDB-lite"/>
    </source>
</evidence>
<accession>A0AAN6YFF6</accession>
<name>A0AAN6YFF6_9PEZI</name>
<protein>
    <submittedName>
        <fullName evidence="3">Uncharacterized protein</fullName>
    </submittedName>
</protein>
<dbReference type="Proteomes" id="UP001301769">
    <property type="component" value="Unassembled WGS sequence"/>
</dbReference>
<keyword evidence="2" id="KW-0472">Membrane</keyword>
<reference evidence="3" key="2">
    <citation type="submission" date="2023-05" db="EMBL/GenBank/DDBJ databases">
        <authorList>
            <consortium name="Lawrence Berkeley National Laboratory"/>
            <person name="Steindorff A."/>
            <person name="Hensen N."/>
            <person name="Bonometti L."/>
            <person name="Westerberg I."/>
            <person name="Brannstrom I.O."/>
            <person name="Guillou S."/>
            <person name="Cros-Aarteil S."/>
            <person name="Calhoun S."/>
            <person name="Haridas S."/>
            <person name="Kuo A."/>
            <person name="Mondo S."/>
            <person name="Pangilinan J."/>
            <person name="Riley R."/>
            <person name="Labutti K."/>
            <person name="Andreopoulos B."/>
            <person name="Lipzen A."/>
            <person name="Chen C."/>
            <person name="Yanf M."/>
            <person name="Daum C."/>
            <person name="Ng V."/>
            <person name="Clum A."/>
            <person name="Ohm R."/>
            <person name="Martin F."/>
            <person name="Silar P."/>
            <person name="Natvig D."/>
            <person name="Lalanne C."/>
            <person name="Gautier V."/>
            <person name="Ament-Velasquez S.L."/>
            <person name="Kruys A."/>
            <person name="Hutchinson M.I."/>
            <person name="Powell A.J."/>
            <person name="Barry K."/>
            <person name="Miller A.N."/>
            <person name="Grigoriev I.V."/>
            <person name="Debuchy R."/>
            <person name="Gladieux P."/>
            <person name="Thoren M.H."/>
            <person name="Johannesson H."/>
        </authorList>
    </citation>
    <scope>NUCLEOTIDE SEQUENCE</scope>
    <source>
        <strain evidence="3">PSN293</strain>
    </source>
</reference>
<organism evidence="3 4">
    <name type="scientific">Rhypophila decipiens</name>
    <dbReference type="NCBI Taxonomy" id="261697"/>
    <lineage>
        <taxon>Eukaryota</taxon>
        <taxon>Fungi</taxon>
        <taxon>Dikarya</taxon>
        <taxon>Ascomycota</taxon>
        <taxon>Pezizomycotina</taxon>
        <taxon>Sordariomycetes</taxon>
        <taxon>Sordariomycetidae</taxon>
        <taxon>Sordariales</taxon>
        <taxon>Naviculisporaceae</taxon>
        <taxon>Rhypophila</taxon>
    </lineage>
</organism>
<keyword evidence="2" id="KW-1133">Transmembrane helix</keyword>
<feature type="compositionally biased region" description="Low complexity" evidence="1">
    <location>
        <begin position="225"/>
        <end position="243"/>
    </location>
</feature>
<feature type="transmembrane region" description="Helical" evidence="2">
    <location>
        <begin position="66"/>
        <end position="88"/>
    </location>
</feature>
<dbReference type="AlphaFoldDB" id="A0AAN6YFF6"/>
<proteinExistence type="predicted"/>
<keyword evidence="4" id="KW-1185">Reference proteome</keyword>
<gene>
    <name evidence="3" type="ORF">QBC37DRAFT_479709</name>
</gene>
<dbReference type="EMBL" id="MU858059">
    <property type="protein sequence ID" value="KAK4217513.1"/>
    <property type="molecule type" value="Genomic_DNA"/>
</dbReference>
<evidence type="ECO:0000313" key="4">
    <source>
        <dbReference type="Proteomes" id="UP001301769"/>
    </source>
</evidence>
<feature type="transmembrane region" description="Helical" evidence="2">
    <location>
        <begin position="129"/>
        <end position="153"/>
    </location>
</feature>
<feature type="transmembrane region" description="Helical" evidence="2">
    <location>
        <begin position="100"/>
        <end position="123"/>
    </location>
</feature>
<sequence>MPDPYVVGDSSPFLKRVLIPFWVIRIIIMLAEIGIYGLLIGVIGSYSGFDGRLETDYNLNKAKGTVIAILAVIMVLILICLILDIVCIVKRSRRTLSPKFFLIVNVLQTTLWLIFFILSAIGASSGLSIGIGVVILLSFLGLLIYASVVFHFFRTGKLGTGGKYQPAYNPELGTAGIANQTPQPYAPNTPYGQADFADVPKPVHYAEAHVPMPQHTGYGQQTEAQPQYGYGQPQQVQQTGYGYELPTRNA</sequence>
<feature type="region of interest" description="Disordered" evidence="1">
    <location>
        <begin position="214"/>
        <end position="250"/>
    </location>
</feature>
<evidence type="ECO:0000256" key="2">
    <source>
        <dbReference type="SAM" id="Phobius"/>
    </source>
</evidence>
<evidence type="ECO:0000313" key="3">
    <source>
        <dbReference type="EMBL" id="KAK4217513.1"/>
    </source>
</evidence>
<reference evidence="3" key="1">
    <citation type="journal article" date="2023" name="Mol. Phylogenet. Evol.">
        <title>Genome-scale phylogeny and comparative genomics of the fungal order Sordariales.</title>
        <authorList>
            <person name="Hensen N."/>
            <person name="Bonometti L."/>
            <person name="Westerberg I."/>
            <person name="Brannstrom I.O."/>
            <person name="Guillou S."/>
            <person name="Cros-Aarteil S."/>
            <person name="Calhoun S."/>
            <person name="Haridas S."/>
            <person name="Kuo A."/>
            <person name="Mondo S."/>
            <person name="Pangilinan J."/>
            <person name="Riley R."/>
            <person name="LaButti K."/>
            <person name="Andreopoulos B."/>
            <person name="Lipzen A."/>
            <person name="Chen C."/>
            <person name="Yan M."/>
            <person name="Daum C."/>
            <person name="Ng V."/>
            <person name="Clum A."/>
            <person name="Steindorff A."/>
            <person name="Ohm R.A."/>
            <person name="Martin F."/>
            <person name="Silar P."/>
            <person name="Natvig D.O."/>
            <person name="Lalanne C."/>
            <person name="Gautier V."/>
            <person name="Ament-Velasquez S.L."/>
            <person name="Kruys A."/>
            <person name="Hutchinson M.I."/>
            <person name="Powell A.J."/>
            <person name="Barry K."/>
            <person name="Miller A.N."/>
            <person name="Grigoriev I.V."/>
            <person name="Debuchy R."/>
            <person name="Gladieux P."/>
            <person name="Hiltunen Thoren M."/>
            <person name="Johannesson H."/>
        </authorList>
    </citation>
    <scope>NUCLEOTIDE SEQUENCE</scope>
    <source>
        <strain evidence="3">PSN293</strain>
    </source>
</reference>
<feature type="transmembrane region" description="Helical" evidence="2">
    <location>
        <begin position="22"/>
        <end position="46"/>
    </location>
</feature>
<comment type="caution">
    <text evidence="3">The sequence shown here is derived from an EMBL/GenBank/DDBJ whole genome shotgun (WGS) entry which is preliminary data.</text>
</comment>
<keyword evidence="2" id="KW-0812">Transmembrane</keyword>